<dbReference type="Gene3D" id="3.40.50.300">
    <property type="entry name" value="P-loop containing nucleotide triphosphate hydrolases"/>
    <property type="match status" value="1"/>
</dbReference>
<evidence type="ECO:0000313" key="6">
    <source>
        <dbReference type="Proteomes" id="UP000553209"/>
    </source>
</evidence>
<dbReference type="Pfam" id="PF14492">
    <property type="entry name" value="EFG_III"/>
    <property type="match status" value="1"/>
</dbReference>
<organism evidence="5 6">
    <name type="scientific">Nocardiopsis alborubida</name>
    <dbReference type="NCBI Taxonomy" id="146802"/>
    <lineage>
        <taxon>Bacteria</taxon>
        <taxon>Bacillati</taxon>
        <taxon>Actinomycetota</taxon>
        <taxon>Actinomycetes</taxon>
        <taxon>Streptosporangiales</taxon>
        <taxon>Nocardiopsidaceae</taxon>
        <taxon>Nocardiopsis</taxon>
    </lineage>
</organism>
<gene>
    <name evidence="5" type="ORF">HGB44_12480</name>
</gene>
<dbReference type="InterPro" id="IPR035649">
    <property type="entry name" value="EFG_V"/>
</dbReference>
<dbReference type="SUPFAM" id="SSF50447">
    <property type="entry name" value="Translation proteins"/>
    <property type="match status" value="1"/>
</dbReference>
<keyword evidence="1" id="KW-0547">Nucleotide-binding</keyword>
<dbReference type="CDD" id="cd01434">
    <property type="entry name" value="EFG_mtEFG1_IV"/>
    <property type="match status" value="1"/>
</dbReference>
<dbReference type="InterPro" id="IPR047872">
    <property type="entry name" value="EFG_IV"/>
</dbReference>
<accession>A0A7X6MCM2</accession>
<keyword evidence="2" id="KW-0342">GTP-binding</keyword>
<dbReference type="RefSeq" id="WP_061078124.1">
    <property type="nucleotide sequence ID" value="NZ_JAAXPG010000010.1"/>
</dbReference>
<dbReference type="InterPro" id="IPR035647">
    <property type="entry name" value="EFG_III/V"/>
</dbReference>
<dbReference type="GO" id="GO:0032790">
    <property type="term" value="P:ribosome disassembly"/>
    <property type="evidence" value="ECO:0007669"/>
    <property type="project" value="TreeGrafter"/>
</dbReference>
<reference evidence="5 6" key="1">
    <citation type="submission" date="2020-04" db="EMBL/GenBank/DDBJ databases">
        <title>MicrobeNet Type strains.</title>
        <authorList>
            <person name="Nicholson A.C."/>
        </authorList>
    </citation>
    <scope>NUCLEOTIDE SEQUENCE [LARGE SCALE GENOMIC DNA]</scope>
    <source>
        <strain evidence="5 6">ATCC 23612</strain>
    </source>
</reference>
<keyword evidence="5" id="KW-0251">Elongation factor</keyword>
<dbReference type="SMART" id="SM00838">
    <property type="entry name" value="EFG_C"/>
    <property type="match status" value="1"/>
</dbReference>
<evidence type="ECO:0000256" key="3">
    <source>
        <dbReference type="SAM" id="MobiDB-lite"/>
    </source>
</evidence>
<dbReference type="SUPFAM" id="SSF52540">
    <property type="entry name" value="P-loop containing nucleoside triphosphate hydrolases"/>
    <property type="match status" value="1"/>
</dbReference>
<dbReference type="InterPro" id="IPR005517">
    <property type="entry name" value="Transl_elong_EFG/EF2_IV"/>
</dbReference>
<dbReference type="Gene3D" id="3.30.70.870">
    <property type="entry name" value="Elongation Factor G (Translational Gtpase), domain 3"/>
    <property type="match status" value="1"/>
</dbReference>
<dbReference type="Pfam" id="PF03764">
    <property type="entry name" value="EFG_IV"/>
    <property type="match status" value="2"/>
</dbReference>
<dbReference type="PANTHER" id="PTHR43261">
    <property type="entry name" value="TRANSLATION ELONGATION FACTOR G-RELATED"/>
    <property type="match status" value="1"/>
</dbReference>
<dbReference type="InterPro" id="IPR020568">
    <property type="entry name" value="Ribosomal_Su5_D2-typ_SF"/>
</dbReference>
<evidence type="ECO:0000313" key="5">
    <source>
        <dbReference type="EMBL" id="NKY98465.1"/>
    </source>
</evidence>
<feature type="compositionally biased region" description="Basic and acidic residues" evidence="3">
    <location>
        <begin position="228"/>
        <end position="237"/>
    </location>
</feature>
<evidence type="ECO:0000256" key="2">
    <source>
        <dbReference type="ARBA" id="ARBA00023134"/>
    </source>
</evidence>
<dbReference type="NCBIfam" id="TIGR00231">
    <property type="entry name" value="small_GTP"/>
    <property type="match status" value="1"/>
</dbReference>
<dbReference type="CDD" id="cd16262">
    <property type="entry name" value="EFG_III"/>
    <property type="match status" value="1"/>
</dbReference>
<dbReference type="Proteomes" id="UP000553209">
    <property type="component" value="Unassembled WGS sequence"/>
</dbReference>
<dbReference type="PANTHER" id="PTHR43261:SF6">
    <property type="entry name" value="ELONGATION FACTOR G-LIKE PROTEIN"/>
    <property type="match status" value="1"/>
</dbReference>
<dbReference type="Gene3D" id="3.30.230.10">
    <property type="match status" value="2"/>
</dbReference>
<feature type="region of interest" description="Disordered" evidence="3">
    <location>
        <begin position="209"/>
        <end position="252"/>
    </location>
</feature>
<dbReference type="AlphaFoldDB" id="A0A7X6MCM2"/>
<dbReference type="InterPro" id="IPR000795">
    <property type="entry name" value="T_Tr_GTP-bd_dom"/>
</dbReference>
<dbReference type="InterPro" id="IPR000640">
    <property type="entry name" value="EFG_V-like"/>
</dbReference>
<dbReference type="InterPro" id="IPR005225">
    <property type="entry name" value="Small_GTP-bd"/>
</dbReference>
<dbReference type="EMBL" id="JAAXPG010000010">
    <property type="protein sequence ID" value="NKY98465.1"/>
    <property type="molecule type" value="Genomic_DNA"/>
</dbReference>
<proteinExistence type="predicted"/>
<feature type="domain" description="Tr-type G" evidence="4">
    <location>
        <begin position="23"/>
        <end position="335"/>
    </location>
</feature>
<evidence type="ECO:0000259" key="4">
    <source>
        <dbReference type="PROSITE" id="PS51722"/>
    </source>
</evidence>
<keyword evidence="5" id="KW-0648">Protein biosynthesis</keyword>
<comment type="caution">
    <text evidence="5">The sequence shown here is derived from an EMBL/GenBank/DDBJ whole genome shotgun (WGS) entry which is preliminary data.</text>
</comment>
<dbReference type="GO" id="GO:0005525">
    <property type="term" value="F:GTP binding"/>
    <property type="evidence" value="ECO:0007669"/>
    <property type="project" value="UniProtKB-KW"/>
</dbReference>
<dbReference type="SMART" id="SM00889">
    <property type="entry name" value="EFG_IV"/>
    <property type="match status" value="1"/>
</dbReference>
<keyword evidence="6" id="KW-1185">Reference proteome</keyword>
<dbReference type="SUPFAM" id="SSF54211">
    <property type="entry name" value="Ribosomal protein S5 domain 2-like"/>
    <property type="match status" value="2"/>
</dbReference>
<dbReference type="SUPFAM" id="SSF54980">
    <property type="entry name" value="EF-G C-terminal domain-like"/>
    <property type="match status" value="2"/>
</dbReference>
<evidence type="ECO:0000256" key="1">
    <source>
        <dbReference type="ARBA" id="ARBA00022741"/>
    </source>
</evidence>
<dbReference type="GO" id="GO:0003924">
    <property type="term" value="F:GTPase activity"/>
    <property type="evidence" value="ECO:0007669"/>
    <property type="project" value="InterPro"/>
</dbReference>
<dbReference type="Gene3D" id="2.40.30.10">
    <property type="entry name" value="Translation factors"/>
    <property type="match status" value="1"/>
</dbReference>
<dbReference type="InterPro" id="IPR041095">
    <property type="entry name" value="EFG_II"/>
</dbReference>
<dbReference type="Gene3D" id="3.30.70.240">
    <property type="match status" value="1"/>
</dbReference>
<name>A0A7X6MCM2_9ACTN</name>
<dbReference type="GO" id="GO:0003746">
    <property type="term" value="F:translation elongation factor activity"/>
    <property type="evidence" value="ECO:0007669"/>
    <property type="project" value="UniProtKB-KW"/>
</dbReference>
<dbReference type="InterPro" id="IPR009000">
    <property type="entry name" value="Transl_B-barrel_sf"/>
</dbReference>
<dbReference type="Pfam" id="PF00679">
    <property type="entry name" value="EFG_C"/>
    <property type="match status" value="1"/>
</dbReference>
<dbReference type="NCBIfam" id="NF009377">
    <property type="entry name" value="PRK12740.1-1"/>
    <property type="match status" value="1"/>
</dbReference>
<sequence>MADRNVNGTGASAGAVPRADGPRNIRNVALVGPSGAGKTSLVEALLTAAGEIGRPGSVEEGTTVSDHDGVEIRQGRSVNLTVNPLMVGDVKVNLLDTPGYADFIGAMRAGLRGADAALFVVSALEGVDGRTRVLWEECAAVGMPRAVAVTRIDHPRADYDEVVAQCREAFGPGVHPAYVPAVEGTGDDRRVVGVWGLVSERYYDYSGCPDGSDRSAGAGGSKRSGRPGRPERSDRAGGDGPASVPSARPVPDWLREAAGPLRETLIEEVITESEDEALMERYMEGGELDPDLLIDDLKKAVAAGGFHPVLAISTTTGVGVRELLRELPLSCPDPTRRPFPEVFTPEGEPVAGLSCDPDGPLVAEVLSTAGDPYVGRVSLVRVFSGTLGPDTRVHLHGHGVPCGLNGQDELDRTGNDERTGALSVPLGRENRPVGQVVAGDLCLVAKLPDARTGDTLSEPERPLRVAPWRFPRPLLPVAVGAASSGDEDKLSQAVARLVAEDPSLRVEVNAETHQMVLWSLGEAHLDAALDRLEHRHGVRVETGEVRVPLRETFAVPAQGTGRNVKQSGGHGEFGVCRIRVEPLESGAGLEFVDEIVGGVVPRQFVPSVEKGVRAQMADGVGAGTGVRGGAGPGSGDGAGPGSGAGAGYPLVDIRVTLYDGKAHSVDSSDMAFQKAGRLALRDAAAAARLAVLEPVDEVSVEVDDAYLGAVLSDLSARRGRVVGTEAAEGGRAVVRAEVPELEITRYAVELRSVSHGTGVFSREYVRHEPLPAQVAARLAGRGKGG</sequence>
<dbReference type="InterPro" id="IPR027417">
    <property type="entry name" value="P-loop_NTPase"/>
</dbReference>
<dbReference type="CDD" id="cd03713">
    <property type="entry name" value="EFG_mtEFG_C"/>
    <property type="match status" value="1"/>
</dbReference>
<dbReference type="InterPro" id="IPR009022">
    <property type="entry name" value="EFG_III"/>
</dbReference>
<dbReference type="InterPro" id="IPR014721">
    <property type="entry name" value="Ribsml_uS5_D2-typ_fold_subgr"/>
</dbReference>
<protein>
    <submittedName>
        <fullName evidence="5">Elongation factor G-like protein EF-G2</fullName>
    </submittedName>
</protein>
<dbReference type="Pfam" id="PF00009">
    <property type="entry name" value="GTP_EFTU"/>
    <property type="match status" value="1"/>
</dbReference>
<dbReference type="PROSITE" id="PS51722">
    <property type="entry name" value="G_TR_2"/>
    <property type="match status" value="1"/>
</dbReference>
<dbReference type="FunFam" id="3.30.70.240:FF:000001">
    <property type="entry name" value="Elongation factor G"/>
    <property type="match status" value="1"/>
</dbReference>